<accession>A0A061DEC5</accession>
<sequence>MKLALNKLRGALQVAFIWHEKRSRRVVYTTFLGLEGFIEIDMETGMEGMVDKLTTRPSYRDNKFMRPKTDEVLWGLFSKRFRDLYMSVGNLDGIGGLYNRLKETPKRPHWLTPFNLPIITRCAVDIIPEHFTGCP</sequence>
<dbReference type="VEuPathDB" id="PiroplasmaDB:BBBOND_0309430"/>
<dbReference type="Proteomes" id="UP000033188">
    <property type="component" value="Chromosome 3"/>
</dbReference>
<dbReference type="GeneID" id="24565581"/>
<proteinExistence type="predicted"/>
<keyword evidence="2" id="KW-1185">Reference proteome</keyword>
<dbReference type="EMBL" id="LK391709">
    <property type="protein sequence ID" value="CDR97040.1"/>
    <property type="molecule type" value="Genomic_DNA"/>
</dbReference>
<dbReference type="KEGG" id="bbig:BBBOND_0309430"/>
<protein>
    <submittedName>
        <fullName evidence="1">Uncharacterized protein</fullName>
    </submittedName>
</protein>
<organism evidence="1 2">
    <name type="scientific">Babesia bigemina</name>
    <dbReference type="NCBI Taxonomy" id="5866"/>
    <lineage>
        <taxon>Eukaryota</taxon>
        <taxon>Sar</taxon>
        <taxon>Alveolata</taxon>
        <taxon>Apicomplexa</taxon>
        <taxon>Aconoidasida</taxon>
        <taxon>Piroplasmida</taxon>
        <taxon>Babesiidae</taxon>
        <taxon>Babesia</taxon>
    </lineage>
</organism>
<evidence type="ECO:0000313" key="1">
    <source>
        <dbReference type="EMBL" id="CDR97040.1"/>
    </source>
</evidence>
<reference evidence="2" key="1">
    <citation type="journal article" date="2014" name="Nucleic Acids Res.">
        <title>The evolutionary dynamics of variant antigen genes in Babesia reveal a history of genomic innovation underlying host-parasite interaction.</title>
        <authorList>
            <person name="Jackson A.P."/>
            <person name="Otto T.D."/>
            <person name="Darby A."/>
            <person name="Ramaprasad A."/>
            <person name="Xia D."/>
            <person name="Echaide I.E."/>
            <person name="Farber M."/>
            <person name="Gahlot S."/>
            <person name="Gamble J."/>
            <person name="Gupta D."/>
            <person name="Gupta Y."/>
            <person name="Jackson L."/>
            <person name="Malandrin L."/>
            <person name="Malas T.B."/>
            <person name="Moussa E."/>
            <person name="Nair M."/>
            <person name="Reid A.J."/>
            <person name="Sanders M."/>
            <person name="Sharma J."/>
            <person name="Tracey A."/>
            <person name="Quail M.A."/>
            <person name="Weir W."/>
            <person name="Wastling J.M."/>
            <person name="Hall N."/>
            <person name="Willadsen P."/>
            <person name="Lingelbach K."/>
            <person name="Shiels B."/>
            <person name="Tait A."/>
            <person name="Berriman M."/>
            <person name="Allred D.R."/>
            <person name="Pain A."/>
        </authorList>
    </citation>
    <scope>NUCLEOTIDE SEQUENCE [LARGE SCALE GENOMIC DNA]</scope>
    <source>
        <strain evidence="2">Bond</strain>
    </source>
</reference>
<gene>
    <name evidence="1" type="ORF">BBBOND_0309430</name>
</gene>
<name>A0A061DEC5_BABBI</name>
<dbReference type="RefSeq" id="XP_012769226.1">
    <property type="nucleotide sequence ID" value="XM_012913772.1"/>
</dbReference>
<evidence type="ECO:0000313" key="2">
    <source>
        <dbReference type="Proteomes" id="UP000033188"/>
    </source>
</evidence>
<dbReference type="AlphaFoldDB" id="A0A061DEC5"/>